<protein>
    <submittedName>
        <fullName evidence="7">O-antigen ligase domain-containing protein</fullName>
    </submittedName>
</protein>
<comment type="subcellular location">
    <subcellularLocation>
        <location evidence="1">Membrane</location>
        <topology evidence="1">Multi-pass membrane protein</topology>
    </subcellularLocation>
</comment>
<evidence type="ECO:0000259" key="6">
    <source>
        <dbReference type="Pfam" id="PF04932"/>
    </source>
</evidence>
<proteinExistence type="predicted"/>
<feature type="transmembrane region" description="Helical" evidence="5">
    <location>
        <begin position="259"/>
        <end position="283"/>
    </location>
</feature>
<feature type="domain" description="O-antigen ligase-related" evidence="6">
    <location>
        <begin position="233"/>
        <end position="354"/>
    </location>
</feature>
<feature type="transmembrane region" description="Helical" evidence="5">
    <location>
        <begin position="20"/>
        <end position="37"/>
    </location>
</feature>
<dbReference type="PANTHER" id="PTHR37422">
    <property type="entry name" value="TEICHURONIC ACID BIOSYNTHESIS PROTEIN TUAE"/>
    <property type="match status" value="1"/>
</dbReference>
<keyword evidence="7" id="KW-0436">Ligase</keyword>
<organism evidence="7 8">
    <name type="scientific">Muricaecibacterium torontonense</name>
    <dbReference type="NCBI Taxonomy" id="3032871"/>
    <lineage>
        <taxon>Bacteria</taxon>
        <taxon>Bacillati</taxon>
        <taxon>Actinomycetota</taxon>
        <taxon>Coriobacteriia</taxon>
        <taxon>Coriobacteriales</taxon>
        <taxon>Atopobiaceae</taxon>
        <taxon>Muricaecibacterium</taxon>
    </lineage>
</organism>
<dbReference type="GO" id="GO:0016874">
    <property type="term" value="F:ligase activity"/>
    <property type="evidence" value="ECO:0007669"/>
    <property type="project" value="UniProtKB-KW"/>
</dbReference>
<keyword evidence="4 5" id="KW-0472">Membrane</keyword>
<dbReference type="AlphaFoldDB" id="A0A4S2F2Z2"/>
<sequence>MELLMAKGIIESMNKNINTLLDNQILGPVLVLLFFMPQEYAIGVVAFKIWQYVQMSVFVLTLFAIVLKNKITKRWLFFCGFYLCFYLVSSVVNSTFAVLSSNIYECAKGIAFISVCELYYQRSPKLLLRNVAIGGGLICLFHILSVAGVLLHLIPRFTPAAIGNYSATGINYYFLTYDNESVLYLLPAIVALVLFGWAYSRLYLILGICLLSVSVVEFVALDTVTALVSMGISVVGMGIALVVGKLVNFNTRIPYKRLYTLTVTIMLALCVVIVIGVSSGAFAKVAILLGKDGNFSGRAEIWNSAIESVKLHPIFGRGREGFEITRLVIGQTHVHNIILEILYTGGILSLALYVGGILSCVSELNTVKPEITAFVYALSAVVAFFVAAYMDWYPSIPVTLFLFYAPVLVPNTIKPIDISNK</sequence>
<evidence type="ECO:0000256" key="2">
    <source>
        <dbReference type="ARBA" id="ARBA00022692"/>
    </source>
</evidence>
<feature type="transmembrane region" description="Helical" evidence="5">
    <location>
        <begin position="132"/>
        <end position="154"/>
    </location>
</feature>
<evidence type="ECO:0000313" key="7">
    <source>
        <dbReference type="EMBL" id="TGY63175.1"/>
    </source>
</evidence>
<dbReference type="Pfam" id="PF04932">
    <property type="entry name" value="Wzy_C"/>
    <property type="match status" value="1"/>
</dbReference>
<keyword evidence="3 5" id="KW-1133">Transmembrane helix</keyword>
<feature type="transmembrane region" description="Helical" evidence="5">
    <location>
        <begin position="49"/>
        <end position="68"/>
    </location>
</feature>
<evidence type="ECO:0000313" key="8">
    <source>
        <dbReference type="Proteomes" id="UP000310263"/>
    </source>
</evidence>
<dbReference type="InterPro" id="IPR051533">
    <property type="entry name" value="WaaL-like"/>
</dbReference>
<feature type="transmembrane region" description="Helical" evidence="5">
    <location>
        <begin position="75"/>
        <end position="96"/>
    </location>
</feature>
<feature type="transmembrane region" description="Helical" evidence="5">
    <location>
        <begin position="373"/>
        <end position="390"/>
    </location>
</feature>
<evidence type="ECO:0000256" key="3">
    <source>
        <dbReference type="ARBA" id="ARBA00022989"/>
    </source>
</evidence>
<comment type="caution">
    <text evidence="7">The sequence shown here is derived from an EMBL/GenBank/DDBJ whole genome shotgun (WGS) entry which is preliminary data.</text>
</comment>
<reference evidence="7 8" key="1">
    <citation type="submission" date="2019-04" db="EMBL/GenBank/DDBJ databases">
        <title>Microbes associate with the intestines of laboratory mice.</title>
        <authorList>
            <person name="Navarre W."/>
            <person name="Wong E."/>
            <person name="Huang K."/>
            <person name="Tropini C."/>
            <person name="Ng K."/>
            <person name="Yu B."/>
        </authorList>
    </citation>
    <scope>NUCLEOTIDE SEQUENCE [LARGE SCALE GENOMIC DNA]</scope>
    <source>
        <strain evidence="7 8">NM07_P-09</strain>
    </source>
</reference>
<evidence type="ECO:0000256" key="1">
    <source>
        <dbReference type="ARBA" id="ARBA00004141"/>
    </source>
</evidence>
<dbReference type="PANTHER" id="PTHR37422:SF21">
    <property type="entry name" value="EXOQ-LIKE PROTEIN"/>
    <property type="match status" value="1"/>
</dbReference>
<feature type="transmembrane region" description="Helical" evidence="5">
    <location>
        <begin position="227"/>
        <end position="247"/>
    </location>
</feature>
<dbReference type="EMBL" id="SRYE01000001">
    <property type="protein sequence ID" value="TGY63175.1"/>
    <property type="molecule type" value="Genomic_DNA"/>
</dbReference>
<name>A0A4S2F2Z2_9ACTN</name>
<evidence type="ECO:0000256" key="5">
    <source>
        <dbReference type="SAM" id="Phobius"/>
    </source>
</evidence>
<gene>
    <name evidence="7" type="ORF">E5334_01345</name>
</gene>
<dbReference type="InterPro" id="IPR007016">
    <property type="entry name" value="O-antigen_ligase-rel_domated"/>
</dbReference>
<dbReference type="Proteomes" id="UP000310263">
    <property type="component" value="Unassembled WGS sequence"/>
</dbReference>
<feature type="transmembrane region" description="Helical" evidence="5">
    <location>
        <begin position="203"/>
        <end position="221"/>
    </location>
</feature>
<feature type="transmembrane region" description="Helical" evidence="5">
    <location>
        <begin position="181"/>
        <end position="198"/>
    </location>
</feature>
<keyword evidence="8" id="KW-1185">Reference proteome</keyword>
<evidence type="ECO:0000256" key="4">
    <source>
        <dbReference type="ARBA" id="ARBA00023136"/>
    </source>
</evidence>
<dbReference type="GO" id="GO:0016020">
    <property type="term" value="C:membrane"/>
    <property type="evidence" value="ECO:0007669"/>
    <property type="project" value="UniProtKB-SubCell"/>
</dbReference>
<feature type="transmembrane region" description="Helical" evidence="5">
    <location>
        <begin position="341"/>
        <end position="361"/>
    </location>
</feature>
<keyword evidence="2 5" id="KW-0812">Transmembrane</keyword>
<accession>A0A4S2F2Z2</accession>